<evidence type="ECO:0000313" key="7">
    <source>
        <dbReference type="Proteomes" id="UP000178912"/>
    </source>
</evidence>
<feature type="compositionally biased region" description="Low complexity" evidence="4">
    <location>
        <begin position="146"/>
        <end position="166"/>
    </location>
</feature>
<dbReference type="CDD" id="cd00590">
    <property type="entry name" value="RRM_SF"/>
    <property type="match status" value="1"/>
</dbReference>
<evidence type="ECO:0000259" key="5">
    <source>
        <dbReference type="PROSITE" id="PS50102"/>
    </source>
</evidence>
<dbReference type="EMBL" id="FJUX01000009">
    <property type="protein sequence ID" value="CZS91805.1"/>
    <property type="molecule type" value="Genomic_DNA"/>
</dbReference>
<dbReference type="PROSITE" id="PS50102">
    <property type="entry name" value="RRM"/>
    <property type="match status" value="1"/>
</dbReference>
<evidence type="ECO:0000256" key="2">
    <source>
        <dbReference type="ARBA" id="ARBA00022884"/>
    </source>
</evidence>
<gene>
    <name evidence="6" type="ORF">RAG0_02340</name>
</gene>
<organism evidence="6 7">
    <name type="scientific">Rhynchosporium agropyri</name>
    <dbReference type="NCBI Taxonomy" id="914238"/>
    <lineage>
        <taxon>Eukaryota</taxon>
        <taxon>Fungi</taxon>
        <taxon>Dikarya</taxon>
        <taxon>Ascomycota</taxon>
        <taxon>Pezizomycotina</taxon>
        <taxon>Leotiomycetes</taxon>
        <taxon>Helotiales</taxon>
        <taxon>Ploettnerulaceae</taxon>
        <taxon>Rhynchosporium</taxon>
    </lineage>
</organism>
<dbReference type="GO" id="GO:0003723">
    <property type="term" value="F:RNA binding"/>
    <property type="evidence" value="ECO:0007669"/>
    <property type="project" value="UniProtKB-UniRule"/>
</dbReference>
<evidence type="ECO:0000256" key="3">
    <source>
        <dbReference type="PROSITE-ProRule" id="PRU00176"/>
    </source>
</evidence>
<dbReference type="PANTHER" id="PTHR10501">
    <property type="entry name" value="U1 SMALL NUCLEAR RIBONUCLEOPROTEIN A/U2 SMALL NUCLEAR RIBONUCLEOPROTEIN B"/>
    <property type="match status" value="1"/>
</dbReference>
<feature type="region of interest" description="Disordered" evidence="4">
    <location>
        <begin position="140"/>
        <end position="218"/>
    </location>
</feature>
<dbReference type="Pfam" id="PF00076">
    <property type="entry name" value="RRM_1"/>
    <property type="match status" value="1"/>
</dbReference>
<name>A0A1E1K104_9HELO</name>
<keyword evidence="1" id="KW-0597">Phosphoprotein</keyword>
<feature type="compositionally biased region" description="Polar residues" evidence="4">
    <location>
        <begin position="167"/>
        <end position="214"/>
    </location>
</feature>
<dbReference type="AlphaFoldDB" id="A0A1E1K104"/>
<dbReference type="FunFam" id="3.30.70.330:FF:000089">
    <property type="entry name" value="RNA binding protein"/>
    <property type="match status" value="1"/>
</dbReference>
<dbReference type="InterPro" id="IPR000504">
    <property type="entry name" value="RRM_dom"/>
</dbReference>
<dbReference type="InterPro" id="IPR035979">
    <property type="entry name" value="RBD_domain_sf"/>
</dbReference>
<protein>
    <submittedName>
        <fullName evidence="6">Related to WHI3 protein, involved in regulation of cell size</fullName>
    </submittedName>
</protein>
<evidence type="ECO:0000313" key="6">
    <source>
        <dbReference type="EMBL" id="CZS91805.1"/>
    </source>
</evidence>
<dbReference type="SMART" id="SM00360">
    <property type="entry name" value="RRM"/>
    <property type="match status" value="2"/>
</dbReference>
<dbReference type="InterPro" id="IPR012677">
    <property type="entry name" value="Nucleotide-bd_a/b_plait_sf"/>
</dbReference>
<reference evidence="7" key="1">
    <citation type="submission" date="2016-03" db="EMBL/GenBank/DDBJ databases">
        <authorList>
            <person name="Guldener U."/>
        </authorList>
    </citation>
    <scope>NUCLEOTIDE SEQUENCE [LARGE SCALE GENOMIC DNA]</scope>
    <source>
        <strain evidence="7">04CH-RAC-A.6.1</strain>
    </source>
</reference>
<dbReference type="SUPFAM" id="SSF54928">
    <property type="entry name" value="RNA-binding domain, RBD"/>
    <property type="match status" value="1"/>
</dbReference>
<proteinExistence type="predicted"/>
<sequence length="528" mass="56099">MSPSSFSQPGQAFRPSNGAQPLYQSLSMATMNAFAGDGTNGAQANGTFTSGPVSVQIRRLPLNTTEDTLRLMVVWSKEFTDAEVLSPERSEDPGFRSAILRFKSHAGALEAKSMLDGKPNVANDAQMIVEIFYGSPTASRRYTVDNTSNPGPSSSTSSTASSTGPPRQSSRFNGSFQPTQRVSPTNNGGYPSNELPTPENSAHYQSLFSPQSPIGNHLNERTRITGKSLINNDSVEDDETGELLKDPVAYAEHGPAQGRRQTHPQLPIARMAGLSLNTNAAGPASISSTFATPTPHAMNHNAMSPTMTNGGPPMNYQLGSQHYQRHNFPPVNPADQNPPCNTLYVGNLPIDTSEDELKAMFSKQRGYKRLCFRTKQNGPMCFVEFEDVSFATKALHELYGHPLHNSIKGGIRLSFSKNPLGVRSGQGISSPGPSNVPMQGMNGAMMGGPGSFSTASGPPPGLAAPPGLAPHRMGYAAMHPMNGAPYAAFPGNHNGWNGPAYNGMTAGGPTAMLNGANNGFPPAYMMGR</sequence>
<dbReference type="OrthoDB" id="431169at2759"/>
<feature type="domain" description="RRM" evidence="5">
    <location>
        <begin position="341"/>
        <end position="418"/>
    </location>
</feature>
<dbReference type="CDD" id="cd12245">
    <property type="entry name" value="RRM_scw1_like"/>
    <property type="match status" value="1"/>
</dbReference>
<evidence type="ECO:0000256" key="1">
    <source>
        <dbReference type="ARBA" id="ARBA00022553"/>
    </source>
</evidence>
<dbReference type="Gene3D" id="3.30.70.330">
    <property type="match status" value="1"/>
</dbReference>
<evidence type="ECO:0000256" key="4">
    <source>
        <dbReference type="SAM" id="MobiDB-lite"/>
    </source>
</evidence>
<keyword evidence="7" id="KW-1185">Reference proteome</keyword>
<keyword evidence="2 3" id="KW-0694">RNA-binding</keyword>
<dbReference type="Proteomes" id="UP000178912">
    <property type="component" value="Unassembled WGS sequence"/>
</dbReference>
<accession>A0A1E1K104</accession>